<proteinExistence type="inferred from homology"/>
<comment type="caution">
    <text evidence="14">The sequence shown here is derived from an EMBL/GenBank/DDBJ whole genome shotgun (WGS) entry which is preliminary data.</text>
</comment>
<dbReference type="AlphaFoldDB" id="A0A2A4XGN1"/>
<dbReference type="Gene3D" id="3.30.70.560">
    <property type="entry name" value="7,8-Dihydro-6-hydroxymethylpterin-pyrophosphokinase HPPK"/>
    <property type="match status" value="1"/>
</dbReference>
<evidence type="ECO:0000256" key="12">
    <source>
        <dbReference type="ARBA" id="ARBA00033413"/>
    </source>
</evidence>
<dbReference type="SUPFAM" id="SSF55083">
    <property type="entry name" value="6-hydroxymethyl-7,8-dihydropterin pyrophosphokinase, HPPK"/>
    <property type="match status" value="1"/>
</dbReference>
<organism evidence="14 15">
    <name type="scientific">SAR86 cluster bacterium</name>
    <dbReference type="NCBI Taxonomy" id="2030880"/>
    <lineage>
        <taxon>Bacteria</taxon>
        <taxon>Pseudomonadati</taxon>
        <taxon>Pseudomonadota</taxon>
        <taxon>Gammaproteobacteria</taxon>
        <taxon>SAR86 cluster</taxon>
    </lineage>
</organism>
<dbReference type="GO" id="GO:0046654">
    <property type="term" value="P:tetrahydrofolate biosynthetic process"/>
    <property type="evidence" value="ECO:0007669"/>
    <property type="project" value="UniProtKB-UniPathway"/>
</dbReference>
<protein>
    <recommendedName>
        <fullName evidence="4">2-amino-4-hydroxy-6-hydroxymethyldihydropteridine pyrophosphokinase</fullName>
        <ecNumber evidence="3">2.7.6.3</ecNumber>
    </recommendedName>
    <alternativeName>
        <fullName evidence="11">6-hydroxymethyl-7,8-dihydropterin pyrophosphokinase</fullName>
    </alternativeName>
    <alternativeName>
        <fullName evidence="12">7,8-dihydro-6-hydroxymethylpterin-pyrophosphokinase</fullName>
    </alternativeName>
</protein>
<feature type="domain" description="7,8-dihydro-6-hydroxymethylpterin-pyrophosphokinase" evidence="13">
    <location>
        <begin position="26"/>
        <end position="159"/>
    </location>
</feature>
<dbReference type="EC" id="2.7.6.3" evidence="3"/>
<dbReference type="CDD" id="cd00483">
    <property type="entry name" value="HPPK"/>
    <property type="match status" value="1"/>
</dbReference>
<evidence type="ECO:0000256" key="3">
    <source>
        <dbReference type="ARBA" id="ARBA00013253"/>
    </source>
</evidence>
<comment type="similarity">
    <text evidence="2">Belongs to the HPPK family.</text>
</comment>
<keyword evidence="9" id="KW-0289">Folate biosynthesis</keyword>
<evidence type="ECO:0000256" key="6">
    <source>
        <dbReference type="ARBA" id="ARBA00022741"/>
    </source>
</evidence>
<keyword evidence="5" id="KW-0808">Transferase</keyword>
<reference evidence="15" key="1">
    <citation type="submission" date="2017-08" db="EMBL/GenBank/DDBJ databases">
        <title>A dynamic microbial community with high functional redundancy inhabits the cold, oxic subseafloor aquifer.</title>
        <authorList>
            <person name="Tully B.J."/>
            <person name="Wheat C.G."/>
            <person name="Glazer B.T."/>
            <person name="Huber J.A."/>
        </authorList>
    </citation>
    <scope>NUCLEOTIDE SEQUENCE [LARGE SCALE GENOMIC DNA]</scope>
</reference>
<dbReference type="UniPathway" id="UPA00077">
    <property type="reaction ID" value="UER00155"/>
</dbReference>
<evidence type="ECO:0000256" key="9">
    <source>
        <dbReference type="ARBA" id="ARBA00022909"/>
    </source>
</evidence>
<dbReference type="GO" id="GO:0005524">
    <property type="term" value="F:ATP binding"/>
    <property type="evidence" value="ECO:0007669"/>
    <property type="project" value="UniProtKB-KW"/>
</dbReference>
<evidence type="ECO:0000256" key="7">
    <source>
        <dbReference type="ARBA" id="ARBA00022777"/>
    </source>
</evidence>
<dbReference type="NCBIfam" id="TIGR01498">
    <property type="entry name" value="folK"/>
    <property type="match status" value="1"/>
</dbReference>
<sequence>MSYISLKRFMNTPSNTTDSNSVRVAVSLGSNLPYLNSSPREIVLGAMESLRRISIESQASSLYLSKPIDCPPGAGDFINAAMVLRLTSKTSARGLLVVLQGIEADYGRRRGAEQNQARTLDIDIISYGNQELESIDLILPHPRARQRRFVLMPLAEIDPEMVLPGQSANIAQLLALLPRIENVQLLT</sequence>
<comment type="function">
    <text evidence="10">Catalyzes the transfer of pyrophosphate from adenosine triphosphate (ATP) to 6-hydroxymethyl-7,8-dihydropterin, an enzymatic step in folate biosynthesis pathway.</text>
</comment>
<evidence type="ECO:0000256" key="8">
    <source>
        <dbReference type="ARBA" id="ARBA00022840"/>
    </source>
</evidence>
<evidence type="ECO:0000259" key="13">
    <source>
        <dbReference type="Pfam" id="PF01288"/>
    </source>
</evidence>
<dbReference type="Proteomes" id="UP000218767">
    <property type="component" value="Unassembled WGS sequence"/>
</dbReference>
<accession>A0A2A4XGN1</accession>
<evidence type="ECO:0000256" key="2">
    <source>
        <dbReference type="ARBA" id="ARBA00005810"/>
    </source>
</evidence>
<evidence type="ECO:0000256" key="4">
    <source>
        <dbReference type="ARBA" id="ARBA00016218"/>
    </source>
</evidence>
<evidence type="ECO:0000256" key="1">
    <source>
        <dbReference type="ARBA" id="ARBA00005051"/>
    </source>
</evidence>
<name>A0A2A4XGN1_9GAMM</name>
<evidence type="ECO:0000256" key="11">
    <source>
        <dbReference type="ARBA" id="ARBA00029766"/>
    </source>
</evidence>
<keyword evidence="7 14" id="KW-0418">Kinase</keyword>
<comment type="pathway">
    <text evidence="1">Cofactor biosynthesis; tetrahydrofolate biosynthesis; 2-amino-4-hydroxy-6-hydroxymethyl-7,8-dihydropteridine diphosphate from 7,8-dihydroneopterin triphosphate: step 4/4.</text>
</comment>
<dbReference type="GO" id="GO:0046656">
    <property type="term" value="P:folic acid biosynthetic process"/>
    <property type="evidence" value="ECO:0007669"/>
    <property type="project" value="UniProtKB-KW"/>
</dbReference>
<evidence type="ECO:0000256" key="5">
    <source>
        <dbReference type="ARBA" id="ARBA00022679"/>
    </source>
</evidence>
<dbReference type="GO" id="GO:0003848">
    <property type="term" value="F:2-amino-4-hydroxy-6-hydroxymethyldihydropteridine diphosphokinase activity"/>
    <property type="evidence" value="ECO:0007669"/>
    <property type="project" value="UniProtKB-EC"/>
</dbReference>
<dbReference type="InterPro" id="IPR035907">
    <property type="entry name" value="Hppk_sf"/>
</dbReference>
<dbReference type="PANTHER" id="PTHR43071">
    <property type="entry name" value="2-AMINO-4-HYDROXY-6-HYDROXYMETHYLDIHYDROPTERIDINE PYROPHOSPHOKINASE"/>
    <property type="match status" value="1"/>
</dbReference>
<evidence type="ECO:0000313" key="14">
    <source>
        <dbReference type="EMBL" id="PCI81185.1"/>
    </source>
</evidence>
<dbReference type="PANTHER" id="PTHR43071:SF1">
    <property type="entry name" value="2-AMINO-4-HYDROXY-6-HYDROXYMETHYLDIHYDROPTERIDINE PYROPHOSPHOKINASE"/>
    <property type="match status" value="1"/>
</dbReference>
<dbReference type="EMBL" id="NVUL01000006">
    <property type="protein sequence ID" value="PCI81185.1"/>
    <property type="molecule type" value="Genomic_DNA"/>
</dbReference>
<keyword evidence="6" id="KW-0547">Nucleotide-binding</keyword>
<gene>
    <name evidence="14" type="primary">folK</name>
    <name evidence="14" type="ORF">COB20_02145</name>
</gene>
<dbReference type="Pfam" id="PF01288">
    <property type="entry name" value="HPPK"/>
    <property type="match status" value="1"/>
</dbReference>
<dbReference type="InterPro" id="IPR000550">
    <property type="entry name" value="Hppk"/>
</dbReference>
<dbReference type="GO" id="GO:0016301">
    <property type="term" value="F:kinase activity"/>
    <property type="evidence" value="ECO:0007669"/>
    <property type="project" value="UniProtKB-KW"/>
</dbReference>
<evidence type="ECO:0000256" key="10">
    <source>
        <dbReference type="ARBA" id="ARBA00029409"/>
    </source>
</evidence>
<evidence type="ECO:0000313" key="15">
    <source>
        <dbReference type="Proteomes" id="UP000218767"/>
    </source>
</evidence>
<keyword evidence="8" id="KW-0067">ATP-binding</keyword>